<evidence type="ECO:0000313" key="2">
    <source>
        <dbReference type="Proteomes" id="UP000198211"/>
    </source>
</evidence>
<sequence>MTRHPVISDIAVDQSLADADLVAPWIKEVSAVSETAGNAPTGVVGEGSANAEIASAGPAETTETLDEDVPAATATSGLGGAAAESSATPTGAVIPARDMEDLPSDIVLAPFEMLVQIATSERLASE</sequence>
<proteinExistence type="predicted"/>
<organism evidence="1 2">
    <name type="scientific">Phytophthora megakarya</name>
    <dbReference type="NCBI Taxonomy" id="4795"/>
    <lineage>
        <taxon>Eukaryota</taxon>
        <taxon>Sar</taxon>
        <taxon>Stramenopiles</taxon>
        <taxon>Oomycota</taxon>
        <taxon>Peronosporomycetes</taxon>
        <taxon>Peronosporales</taxon>
        <taxon>Peronosporaceae</taxon>
        <taxon>Phytophthora</taxon>
    </lineage>
</organism>
<dbReference type="EMBL" id="NBNE01018639">
    <property type="protein sequence ID" value="OWY92179.1"/>
    <property type="molecule type" value="Genomic_DNA"/>
</dbReference>
<name>A0A225UJ77_9STRA</name>
<accession>A0A225UJ77</accession>
<protein>
    <submittedName>
        <fullName evidence="1">Uncharacterized protein</fullName>
    </submittedName>
</protein>
<keyword evidence="2" id="KW-1185">Reference proteome</keyword>
<dbReference type="AlphaFoldDB" id="A0A225UJ77"/>
<reference evidence="2" key="1">
    <citation type="submission" date="2017-03" db="EMBL/GenBank/DDBJ databases">
        <title>Phytopthora megakarya and P. palmivora, two closely related causual agents of cacao black pod achieved similar genome size and gene model numbers by different mechanisms.</title>
        <authorList>
            <person name="Ali S."/>
            <person name="Shao J."/>
            <person name="Larry D.J."/>
            <person name="Kronmiller B."/>
            <person name="Shen D."/>
            <person name="Strem M.D."/>
            <person name="Melnick R.L."/>
            <person name="Guiltinan M.J."/>
            <person name="Tyler B.M."/>
            <person name="Meinhardt L.W."/>
            <person name="Bailey B.A."/>
        </authorList>
    </citation>
    <scope>NUCLEOTIDE SEQUENCE [LARGE SCALE GENOMIC DNA]</scope>
    <source>
        <strain evidence="2">zdho120</strain>
    </source>
</reference>
<gene>
    <name evidence="1" type="ORF">PHMEG_00038923</name>
</gene>
<dbReference type="Proteomes" id="UP000198211">
    <property type="component" value="Unassembled WGS sequence"/>
</dbReference>
<evidence type="ECO:0000313" key="1">
    <source>
        <dbReference type="EMBL" id="OWY92179.1"/>
    </source>
</evidence>
<comment type="caution">
    <text evidence="1">The sequence shown here is derived from an EMBL/GenBank/DDBJ whole genome shotgun (WGS) entry which is preliminary data.</text>
</comment>